<name>A0A6J5ESW0_9BURK</name>
<protein>
    <recommendedName>
        <fullName evidence="1">Zinc finger CGNR domain-containing protein</fullName>
    </recommendedName>
</protein>
<dbReference type="Proteomes" id="UP000494363">
    <property type="component" value="Unassembled WGS sequence"/>
</dbReference>
<evidence type="ECO:0000313" key="2">
    <source>
        <dbReference type="EMBL" id="CAB3769639.1"/>
    </source>
</evidence>
<feature type="domain" description="Zinc finger CGNR" evidence="1">
    <location>
        <begin position="144"/>
        <end position="186"/>
    </location>
</feature>
<dbReference type="Gene3D" id="1.10.3300.10">
    <property type="entry name" value="Jann2411-like domain"/>
    <property type="match status" value="1"/>
</dbReference>
<proteinExistence type="predicted"/>
<dbReference type="EMBL" id="CADIKH010000042">
    <property type="protein sequence ID" value="CAB3769639.1"/>
    <property type="molecule type" value="Genomic_DNA"/>
</dbReference>
<dbReference type="InterPro" id="IPR023286">
    <property type="entry name" value="ABATE_dom_sf"/>
</dbReference>
<dbReference type="InterPro" id="IPR010852">
    <property type="entry name" value="ABATE"/>
</dbReference>
<dbReference type="PANTHER" id="PTHR35525">
    <property type="entry name" value="BLL6575 PROTEIN"/>
    <property type="match status" value="1"/>
</dbReference>
<dbReference type="Pfam" id="PF07336">
    <property type="entry name" value="ABATE"/>
    <property type="match status" value="1"/>
</dbReference>
<dbReference type="AlphaFoldDB" id="A0A6J5ESW0"/>
<sequence length="188" mass="21481">MSVQFLTLSDHSVLDFINTAATDEMGSYEYLATDGHVVDWMKAHQFASTAVLPMFEEGQLVHAARTLRDAIRHAMFQRKVGKRVNIEPLNAFLNLGQYRVTLARHANGRLHVTHEYDYATPEQFLAQIANAAAELLATGDFNLIRKCASEACSLWFHDRTKAHRRRWCSMTRCGNRLKVANYRARRKA</sequence>
<gene>
    <name evidence="2" type="ORF">LMG29542_06165</name>
</gene>
<dbReference type="Pfam" id="PF11706">
    <property type="entry name" value="zf-CGNR"/>
    <property type="match status" value="1"/>
</dbReference>
<organism evidence="2 3">
    <name type="scientific">Paraburkholderia humisilvae</name>
    <dbReference type="NCBI Taxonomy" id="627669"/>
    <lineage>
        <taxon>Bacteria</taxon>
        <taxon>Pseudomonadati</taxon>
        <taxon>Pseudomonadota</taxon>
        <taxon>Betaproteobacteria</taxon>
        <taxon>Burkholderiales</taxon>
        <taxon>Burkholderiaceae</taxon>
        <taxon>Paraburkholderia</taxon>
    </lineage>
</organism>
<evidence type="ECO:0000259" key="1">
    <source>
        <dbReference type="Pfam" id="PF11706"/>
    </source>
</evidence>
<reference evidence="2 3" key="1">
    <citation type="submission" date="2020-04" db="EMBL/GenBank/DDBJ databases">
        <authorList>
            <person name="De Canck E."/>
        </authorList>
    </citation>
    <scope>NUCLEOTIDE SEQUENCE [LARGE SCALE GENOMIC DNA]</scope>
    <source>
        <strain evidence="2 3">LMG 29542</strain>
    </source>
</reference>
<dbReference type="SUPFAM" id="SSF160904">
    <property type="entry name" value="Jann2411-like"/>
    <property type="match status" value="1"/>
</dbReference>
<accession>A0A6J5ESW0</accession>
<dbReference type="RefSeq" id="WP_175231141.1">
    <property type="nucleotide sequence ID" value="NZ_CADIKH010000042.1"/>
</dbReference>
<dbReference type="InterPro" id="IPR021005">
    <property type="entry name" value="Znf_CGNR"/>
</dbReference>
<dbReference type="PANTHER" id="PTHR35525:SF3">
    <property type="entry name" value="BLL6575 PROTEIN"/>
    <property type="match status" value="1"/>
</dbReference>
<evidence type="ECO:0000313" key="3">
    <source>
        <dbReference type="Proteomes" id="UP000494363"/>
    </source>
</evidence>
<keyword evidence="3" id="KW-1185">Reference proteome</keyword>